<comment type="caution">
    <text evidence="4">The sequence shown here is derived from an EMBL/GenBank/DDBJ whole genome shotgun (WGS) entry which is preliminary data.</text>
</comment>
<keyword evidence="5" id="KW-1185">Reference proteome</keyword>
<organism evidence="4 5">
    <name type="scientific">Litoreibacter ponti</name>
    <dbReference type="NCBI Taxonomy" id="1510457"/>
    <lineage>
        <taxon>Bacteria</taxon>
        <taxon>Pseudomonadati</taxon>
        <taxon>Pseudomonadota</taxon>
        <taxon>Alphaproteobacteria</taxon>
        <taxon>Rhodobacterales</taxon>
        <taxon>Roseobacteraceae</taxon>
        <taxon>Litoreibacter</taxon>
    </lineage>
</organism>
<feature type="active site" description="Proton acceptor" evidence="2">
    <location>
        <position position="240"/>
    </location>
</feature>
<reference evidence="4 5" key="1">
    <citation type="submission" date="2018-04" db="EMBL/GenBank/DDBJ databases">
        <title>Genomic Encyclopedia of Archaeal and Bacterial Type Strains, Phase II (KMG-II): from individual species to whole genera.</title>
        <authorList>
            <person name="Goeker M."/>
        </authorList>
    </citation>
    <scope>NUCLEOTIDE SEQUENCE [LARGE SCALE GENOMIC DNA]</scope>
    <source>
        <strain evidence="4 5">DSM 100977</strain>
    </source>
</reference>
<dbReference type="GO" id="GO:0005829">
    <property type="term" value="C:cytosol"/>
    <property type="evidence" value="ECO:0007669"/>
    <property type="project" value="TreeGrafter"/>
</dbReference>
<keyword evidence="2" id="KW-0378">Hydrolase</keyword>
<evidence type="ECO:0000313" key="5">
    <source>
        <dbReference type="Proteomes" id="UP000243978"/>
    </source>
</evidence>
<dbReference type="InterPro" id="IPR016035">
    <property type="entry name" value="Acyl_Trfase/lysoPLipase"/>
</dbReference>
<evidence type="ECO:0000313" key="4">
    <source>
        <dbReference type="EMBL" id="PTX56114.1"/>
    </source>
</evidence>
<dbReference type="SUPFAM" id="SSF52151">
    <property type="entry name" value="FabD/lysophospholipase-like"/>
    <property type="match status" value="1"/>
</dbReference>
<evidence type="ECO:0000256" key="1">
    <source>
        <dbReference type="ARBA" id="ARBA00023098"/>
    </source>
</evidence>
<name>A0A2T6BJ81_9RHOB</name>
<feature type="domain" description="PNPLA" evidence="3">
    <location>
        <begin position="34"/>
        <end position="253"/>
    </location>
</feature>
<feature type="active site" description="Nucleophile" evidence="2">
    <location>
        <position position="69"/>
    </location>
</feature>
<evidence type="ECO:0000256" key="2">
    <source>
        <dbReference type="PROSITE-ProRule" id="PRU01161"/>
    </source>
</evidence>
<keyword evidence="1 2" id="KW-0443">Lipid metabolism</keyword>
<proteinExistence type="predicted"/>
<dbReference type="PANTHER" id="PTHR10728">
    <property type="entry name" value="CYTOSOLIC PHOSPHOLIPASE A2"/>
    <property type="match status" value="1"/>
</dbReference>
<keyword evidence="2" id="KW-0442">Lipid degradation</keyword>
<protein>
    <submittedName>
        <fullName evidence="4">NTE family protein</fullName>
    </submittedName>
</protein>
<sequence>MPAHTIPPASKELGFFRSSESRDSKYDPSAIGLAFSGGGYRASLYHCGVVIRLNELGILAQAKRIASVSGGSLTTGVLAMNWDKIDWNGKEDHIAHDDDIFENFTKPLMLATRENIDVGTGILGLIPGISAGNQLARSYDKHIFKFLKLRDITDSRRFIFCATNLQSGGLVRMTRDYIADYKAFFCEHKNIKLSEAVAASSGFPPVLAPIRLDLSGETVEAPRHRPDAPAYLRKKPPLVDGGVYDNIGLEPIWKRCGVLFASNAGSNLPLSDSQFRTTMMVRVINAMLDVTVNWRERSLVNMFRNQLADGLKERNGAFWTITTDKNDVAWDGWKASDAQLKTAREMSTRLKNFPHDDQRAVVLAGYSMADATIRKYLLPDATPPAGPPRLL</sequence>
<evidence type="ECO:0000259" key="3">
    <source>
        <dbReference type="PROSITE" id="PS51635"/>
    </source>
</evidence>
<dbReference type="AlphaFoldDB" id="A0A2T6BJ81"/>
<dbReference type="Proteomes" id="UP000243978">
    <property type="component" value="Unassembled WGS sequence"/>
</dbReference>
<dbReference type="InterPro" id="IPR002641">
    <property type="entry name" value="PNPLA_dom"/>
</dbReference>
<dbReference type="PANTHER" id="PTHR10728:SF40">
    <property type="entry name" value="PATATIN FAMILY PROTEIN"/>
    <property type="match status" value="1"/>
</dbReference>
<dbReference type="RefSeq" id="WP_107844337.1">
    <property type="nucleotide sequence ID" value="NZ_QBKS01000001.1"/>
</dbReference>
<dbReference type="Gene3D" id="3.40.1090.10">
    <property type="entry name" value="Cytosolic phospholipase A2 catalytic domain"/>
    <property type="match status" value="2"/>
</dbReference>
<dbReference type="PROSITE" id="PS51635">
    <property type="entry name" value="PNPLA"/>
    <property type="match status" value="1"/>
</dbReference>
<dbReference type="Pfam" id="PF01734">
    <property type="entry name" value="Patatin"/>
    <property type="match status" value="1"/>
</dbReference>
<feature type="short sequence motif" description="DGA/G" evidence="2">
    <location>
        <begin position="240"/>
        <end position="242"/>
    </location>
</feature>
<gene>
    <name evidence="4" type="ORF">C8N43_0765</name>
</gene>
<dbReference type="GO" id="GO:0046475">
    <property type="term" value="P:glycerophospholipid catabolic process"/>
    <property type="evidence" value="ECO:0007669"/>
    <property type="project" value="TreeGrafter"/>
</dbReference>
<dbReference type="GO" id="GO:0004623">
    <property type="term" value="F:phospholipase A2 activity"/>
    <property type="evidence" value="ECO:0007669"/>
    <property type="project" value="TreeGrafter"/>
</dbReference>
<dbReference type="OrthoDB" id="9813090at2"/>
<comment type="caution">
    <text evidence="2">Lacks conserved residue(s) required for the propagation of feature annotation.</text>
</comment>
<accession>A0A2T6BJ81</accession>
<dbReference type="EMBL" id="QBKS01000001">
    <property type="protein sequence ID" value="PTX56114.1"/>
    <property type="molecule type" value="Genomic_DNA"/>
</dbReference>